<organism evidence="1">
    <name type="scientific">Encephalitozoon cuniculi</name>
    <name type="common">Microsporidian parasite</name>
    <dbReference type="NCBI Taxonomy" id="6035"/>
    <lineage>
        <taxon>Eukaryota</taxon>
        <taxon>Fungi</taxon>
        <taxon>Fungi incertae sedis</taxon>
        <taxon>Microsporidia</taxon>
        <taxon>Unikaryonidae</taxon>
        <taxon>Encephalitozoon</taxon>
    </lineage>
</organism>
<dbReference type="EMBL" id="KC513610">
    <property type="protein sequence ID" value="AGE95853.1"/>
    <property type="molecule type" value="Genomic_DNA"/>
</dbReference>
<gene>
    <name evidence="1" type="ORF">ECU07_1290</name>
</gene>
<dbReference type="VEuPathDB" id="MicrosporidiaDB:AEWQ_071270"/>
<dbReference type="VEuPathDB" id="MicrosporidiaDB:ECU07_1290"/>
<reference evidence="1" key="1">
    <citation type="journal article" date="2013" name="Eukaryot. Cell">
        <title>Extremely Reduced Levels of Heterozygosity in the Vertebrate Pathogen Encephalitozoon cuniculi.</title>
        <authorList>
            <person name="Selman M."/>
            <person name="Sak B."/>
            <person name="Kvac M."/>
            <person name="Farinelli L."/>
            <person name="Weiss L.M."/>
            <person name="Corradi N."/>
        </authorList>
    </citation>
    <scope>NUCLEOTIDE SEQUENCE</scope>
</reference>
<accession>M1K4J0</accession>
<dbReference type="VEuPathDB" id="MicrosporidiaDB:AEWR_071260"/>
<evidence type="ECO:0000313" key="1">
    <source>
        <dbReference type="EMBL" id="AGE95853.1"/>
    </source>
</evidence>
<sequence>MRISLKDEKFFKSILGVFADRGGVTFDTRQEAISISSHGQSSFYLTMTNDVVIINGESLTFTVKAQHLLEGMSVLSGCDLIAQDELRLVDGRSTISIPFIPTVQSEYEELDAPSTKIIVGPELLDGFMALKGLVTYEVEKDKLFVRRAGGEVLEEVEFPMVDFIVAGDLQFRCNNKWTDVLGKIRGYVDSMMLAFGPDVLCIQFLFKRYPGSYLELRVSRSLEE</sequence>
<dbReference type="VEuPathDB" id="MicrosporidiaDB:AEWD_071270"/>
<dbReference type="VEuPathDB" id="MicrosporidiaDB:M970_071260"/>
<name>M1K4J0_ENCCN</name>
<proteinExistence type="predicted"/>
<dbReference type="AlphaFoldDB" id="M1K4J0"/>
<protein>
    <submittedName>
        <fullName evidence="1">Uncharacterized protein</fullName>
    </submittedName>
</protein>